<keyword evidence="4" id="KW-0132">Cell division</keyword>
<dbReference type="InterPro" id="IPR009386">
    <property type="entry name" value="ZapG-like"/>
</dbReference>
<evidence type="ECO:0000256" key="11">
    <source>
        <dbReference type="ARBA" id="ARBA00035703"/>
    </source>
</evidence>
<feature type="compositionally biased region" description="Basic and acidic residues" evidence="14">
    <location>
        <begin position="124"/>
        <end position="136"/>
    </location>
</feature>
<accession>A0ABY5HQB4</accession>
<comment type="subcellular location">
    <subcellularLocation>
        <location evidence="1">Cell inner membrane</location>
        <topology evidence="1">Single-pass membrane protein</topology>
    </subcellularLocation>
</comment>
<feature type="region of interest" description="Disordered" evidence="14">
    <location>
        <begin position="114"/>
        <end position="200"/>
    </location>
</feature>
<evidence type="ECO:0000256" key="6">
    <source>
        <dbReference type="ARBA" id="ARBA00022960"/>
    </source>
</evidence>
<keyword evidence="17" id="KW-1185">Reference proteome</keyword>
<name>A0ABY5HQB4_9GAMM</name>
<feature type="coiled-coil region" evidence="13">
    <location>
        <begin position="34"/>
        <end position="61"/>
    </location>
</feature>
<organism evidence="16 17">
    <name type="scientific">Marinobacterium rhizophilum</name>
    <dbReference type="NCBI Taxonomy" id="420402"/>
    <lineage>
        <taxon>Bacteria</taxon>
        <taxon>Pseudomonadati</taxon>
        <taxon>Pseudomonadota</taxon>
        <taxon>Gammaproteobacteria</taxon>
        <taxon>Oceanospirillales</taxon>
        <taxon>Oceanospirillaceae</taxon>
        <taxon>Marinobacterium</taxon>
    </lineage>
</organism>
<keyword evidence="8 15" id="KW-0472">Membrane</keyword>
<keyword evidence="13" id="KW-0175">Coiled coil</keyword>
<evidence type="ECO:0000256" key="15">
    <source>
        <dbReference type="SAM" id="Phobius"/>
    </source>
</evidence>
<keyword evidence="3" id="KW-0997">Cell inner membrane</keyword>
<dbReference type="Pfam" id="PF06295">
    <property type="entry name" value="ZapG-like"/>
    <property type="match status" value="1"/>
</dbReference>
<evidence type="ECO:0000256" key="7">
    <source>
        <dbReference type="ARBA" id="ARBA00022989"/>
    </source>
</evidence>
<evidence type="ECO:0000256" key="8">
    <source>
        <dbReference type="ARBA" id="ARBA00023136"/>
    </source>
</evidence>
<dbReference type="RefSeq" id="WP_255856184.1">
    <property type="nucleotide sequence ID" value="NZ_CP073347.1"/>
</dbReference>
<dbReference type="Proteomes" id="UP001058461">
    <property type="component" value="Chromosome"/>
</dbReference>
<keyword evidence="2" id="KW-1003">Cell membrane</keyword>
<dbReference type="EMBL" id="CP073347">
    <property type="protein sequence ID" value="UTW13987.1"/>
    <property type="molecule type" value="Genomic_DNA"/>
</dbReference>
<evidence type="ECO:0000256" key="14">
    <source>
        <dbReference type="SAM" id="MobiDB-lite"/>
    </source>
</evidence>
<evidence type="ECO:0000256" key="1">
    <source>
        <dbReference type="ARBA" id="ARBA00004377"/>
    </source>
</evidence>
<proteinExistence type="inferred from homology"/>
<reference evidence="16" key="1">
    <citation type="submission" date="2021-04" db="EMBL/GenBank/DDBJ databases">
        <title>Oceanospirillales bacteria with DddD are important DMSP degraders in coastal seawater.</title>
        <authorList>
            <person name="Liu J."/>
        </authorList>
    </citation>
    <scope>NUCLEOTIDE SEQUENCE</scope>
    <source>
        <strain evidence="16">D13-1</strain>
    </source>
</reference>
<keyword evidence="5 15" id="KW-0812">Transmembrane</keyword>
<comment type="similarity">
    <text evidence="10">Belongs to the ZapG family.</text>
</comment>
<evidence type="ECO:0000256" key="2">
    <source>
        <dbReference type="ARBA" id="ARBA00022475"/>
    </source>
</evidence>
<evidence type="ECO:0000256" key="10">
    <source>
        <dbReference type="ARBA" id="ARBA00035657"/>
    </source>
</evidence>
<evidence type="ECO:0000313" key="16">
    <source>
        <dbReference type="EMBL" id="UTW13987.1"/>
    </source>
</evidence>
<sequence>MEQNSIWIIGAAALAIGGLIGYLLGRSGSDAGQRQVLSKQLDDTQAELATYKEDVTEHFEKTAELVNQLTNTYRDVHQHLASGAQSLCENDTASLALKESVQARLTAETDTPIPVVTDVVPNEDAEKVPEPPRDYAAKSSNEKGMLSEAYGLDSDEDATDDEPLRSPAELAALKEREKAKEKEKAKETEKQPAKPASSDT</sequence>
<feature type="transmembrane region" description="Helical" evidence="15">
    <location>
        <begin position="6"/>
        <end position="25"/>
    </location>
</feature>
<keyword evidence="7 15" id="KW-1133">Transmembrane helix</keyword>
<dbReference type="PANTHER" id="PTHR39579">
    <property type="entry name" value="INNER MEMBRANE PROTEIN YHCB"/>
    <property type="match status" value="1"/>
</dbReference>
<evidence type="ECO:0000256" key="12">
    <source>
        <dbReference type="ARBA" id="ARBA00035727"/>
    </source>
</evidence>
<feature type="compositionally biased region" description="Basic and acidic residues" evidence="14">
    <location>
        <begin position="172"/>
        <end position="192"/>
    </location>
</feature>
<dbReference type="PANTHER" id="PTHR39579:SF1">
    <property type="entry name" value="INNER MEMBRANE PROTEIN YHCB"/>
    <property type="match status" value="1"/>
</dbReference>
<evidence type="ECO:0000256" key="9">
    <source>
        <dbReference type="ARBA" id="ARBA00023306"/>
    </source>
</evidence>
<keyword evidence="6" id="KW-0133">Cell shape</keyword>
<evidence type="ECO:0000256" key="13">
    <source>
        <dbReference type="SAM" id="Coils"/>
    </source>
</evidence>
<evidence type="ECO:0000256" key="3">
    <source>
        <dbReference type="ARBA" id="ARBA00022519"/>
    </source>
</evidence>
<protein>
    <recommendedName>
        <fullName evidence="11">Z-ring associated protein G</fullName>
    </recommendedName>
    <alternativeName>
        <fullName evidence="12">Cell division protein ZapG</fullName>
    </alternativeName>
</protein>
<gene>
    <name evidence="16" type="ORF">KDW95_10270</name>
</gene>
<evidence type="ECO:0000256" key="4">
    <source>
        <dbReference type="ARBA" id="ARBA00022618"/>
    </source>
</evidence>
<keyword evidence="9" id="KW-0131">Cell cycle</keyword>
<evidence type="ECO:0000313" key="17">
    <source>
        <dbReference type="Proteomes" id="UP001058461"/>
    </source>
</evidence>
<evidence type="ECO:0000256" key="5">
    <source>
        <dbReference type="ARBA" id="ARBA00022692"/>
    </source>
</evidence>